<protein>
    <submittedName>
        <fullName evidence="1">Uncharacterized protein</fullName>
    </submittedName>
</protein>
<dbReference type="EMBL" id="JABXJJ020000057">
    <property type="protein sequence ID" value="MDI5973983.1"/>
    <property type="molecule type" value="Genomic_DNA"/>
</dbReference>
<proteinExistence type="predicted"/>
<evidence type="ECO:0000313" key="1">
    <source>
        <dbReference type="EMBL" id="MDI5973983.1"/>
    </source>
</evidence>
<dbReference type="RefSeq" id="WP_271313435.1">
    <property type="nucleotide sequence ID" value="NZ_JABXJJ020000057.1"/>
</dbReference>
<name>A0AA90H4I9_9ACTN</name>
<dbReference type="AlphaFoldDB" id="A0AA90H4I9"/>
<sequence length="158" mass="17728">MVKNLQAVHRNGAGREVRVSAERAGGVRLLVCEPIWVPLHHPSERSIVTYWWSATTGKHVGCRSLQRLSEAMLLDFHPDVSDFAAWTARLDWSERGKTRRFVPGFFVRTADGTTVVVACPPVSGSSDRWKRPQDVLRENLDTTIFGGPARLPRLRRAG</sequence>
<organism evidence="1">
    <name type="scientific">Streptantibioticus silvisoli</name>
    <dbReference type="NCBI Taxonomy" id="2705255"/>
    <lineage>
        <taxon>Bacteria</taxon>
        <taxon>Bacillati</taxon>
        <taxon>Actinomycetota</taxon>
        <taxon>Actinomycetes</taxon>
        <taxon>Kitasatosporales</taxon>
        <taxon>Streptomycetaceae</taxon>
        <taxon>Streptantibioticus</taxon>
    </lineage>
</organism>
<gene>
    <name evidence="1" type="ORF">POF50_032355</name>
</gene>
<reference evidence="1" key="1">
    <citation type="submission" date="2023-05" db="EMBL/GenBank/DDBJ databases">
        <title>Streptantibioticus silvisoli sp. nov., acidotolerant actinomycetes 1 from pine litter.</title>
        <authorList>
            <person name="Swiecimska M."/>
            <person name="Golinska P."/>
            <person name="Sangal V."/>
            <person name="Wachnowicz B."/>
            <person name="Goodfellow M."/>
        </authorList>
    </citation>
    <scope>NUCLEOTIDE SEQUENCE</scope>
    <source>
        <strain evidence="1">SL13</strain>
    </source>
</reference>
<comment type="caution">
    <text evidence="1">The sequence shown here is derived from an EMBL/GenBank/DDBJ whole genome shotgun (WGS) entry which is preliminary data.</text>
</comment>
<accession>A0AA90H4I9</accession>